<dbReference type="KEGG" id="csol:105365971"/>
<dbReference type="PROSITE" id="PS50003">
    <property type="entry name" value="PH_DOMAIN"/>
    <property type="match status" value="2"/>
</dbReference>
<evidence type="ECO:0000256" key="1">
    <source>
        <dbReference type="SAM" id="Coils"/>
    </source>
</evidence>
<reference evidence="5" key="1">
    <citation type="submission" date="2025-08" db="UniProtKB">
        <authorList>
            <consortium name="RefSeq"/>
        </authorList>
    </citation>
    <scope>IDENTIFICATION</scope>
</reference>
<dbReference type="GO" id="GO:0051015">
    <property type="term" value="F:actin filament binding"/>
    <property type="evidence" value="ECO:0007669"/>
    <property type="project" value="TreeGrafter"/>
</dbReference>
<dbReference type="InterPro" id="IPR001849">
    <property type="entry name" value="PH_domain"/>
</dbReference>
<dbReference type="InterPro" id="IPR011993">
    <property type="entry name" value="PH-like_dom_sf"/>
</dbReference>
<evidence type="ECO:0000259" key="3">
    <source>
        <dbReference type="PROSITE" id="PS50003"/>
    </source>
</evidence>
<dbReference type="CDD" id="cd13275">
    <property type="entry name" value="PH_M-RIP"/>
    <property type="match status" value="1"/>
</dbReference>
<gene>
    <name evidence="5" type="primary">LOC105365971</name>
</gene>
<dbReference type="Gene3D" id="2.30.29.30">
    <property type="entry name" value="Pleckstrin-homology domain (PH domain)/Phosphotyrosine-binding domain (PTB)"/>
    <property type="match status" value="2"/>
</dbReference>
<sequence length="1867" mass="217704">MEEHSIAALESNRAIRKIFKCGYLFVAPGWDFSNPLNRTKRWQRRWFVLYNDGELTYSVDEHPETVPQARIDMARVLDVTTAEDVTGHPNSLAITSQEHVTFIKGTCLEETRWWADILQVFIRNKIRHKRNTTFPGGQAKLIQIKPMVRSNTPNPLKSRYQNCKSESRTPNSPWMLETTNKLCSPTFSIVNNSNVLTKKNSLKFPIVNPGKGVGNNLQLYLTSSSSATPKSTSNITHPNQSAVMSNVSKSIIPLTTTVKTINAAEIMNETLQKSCLGKSNVTINSEKPSISKKLNTIVSDKSFKDQLTKNILSSSKYKLRIEDKSHRKIMNQHQQQQRPQKSQDTNIATSINEKLNDDACSGTCLKREKETVDKLLYIMNTLTLPKVSNSAKNVEATTIAHEEKLIRGDPDGCGLDIYDIRYTPTSELRIDLPIQNLINAKKGWLMKQNLNMEWNKHWFVLLGCKLVYYQDPGAEEKGIMDGFINLNTVTAVNSIQVTRNYGFQAITWNKQHSMILSAVTAGIRSSWISAIRRAANLPILENNYKPYSLCKIRKQDVNNQSSVVVAIEREKEGAITSESITSRSILFSSDEEHRTASEGGRRESDDWSRILVSPPITQNCKRIMSAKLSTWPEFKKQEWSELPPSPPLTRTALSKVKRRSHSGSRSRVYKRNAPPNSHHRTFDSVKAEDLLIACYKLSETEQSNSYKSVNACLSKINDNPLVIDLLENKVTMLKDQIISNGTSLKFLLVIVQRQENEIEDLKLQLNTVRKELLHAENKICKLRQHKTETLFREKQINELLRAIQTVEQQKKKYMDDLDKMKKLYNHDKKLIECKFFENEKILQETTQRCQILTNELSSSHVTQEQLQIEATALSDRLAQGIEENERLYIRVRELEGKNCFSSSRERGRSFDSLSDLTHIDLDINLNALDKERLMDEYEELRSRFEKAILEIRAMRKELREAHALQDAFELQTFVYRQEANRSNESNQAQIHLMAARIQDLTNKLTTNEKHMRTLKQKLSRVETRDKRKSLSLKERESLQIANEVEDKLLNFEQKIRTIEKTKSTVKLRNYSKKFNYNITKELRRKNKNLDINILRKKSLDSVTYSQPMKVFIKLSTLKSKIFNITESIFGEIEKIFNKCNEISLFNTNSRLRKLERAVAKSKKQLEKYLRSRQVDDHAEKCSQTINEIINFCTEYKQIQNKSRITNSINEVVFKLEYVFRKIICEVMKKHRKLTQIDKLNDKEKIKLIAEKVAFEFIILKKIQDVIQETDRNTVLNGLIETSQLILNLKFKVNKTKSKIYQNTIYIQYLTKILVNKLVSKDNLPKIIENSIEISSVQIKDLHFLFQKHKEINGIFITYTTEKLRFLVEALVIETFCLYKQEKFEQINLIDNKFVEDKISQDTQKIISKELIQVKVTYLMCCSQIFEQNISFTQNIDLILCIDKVKNILKQEIENTIHELTIAYKECIKQLKKKNIYLYQQFSKAYENKILNKLQSQEQIKNIAQTLIDITNDIDKLKQRLKKRISKEIDNFNWPKLSIIITDWVSIYNKCSEIRKQIKLITNCVENMMCKRCEQLEHKIQWLNSKHSIELQKLRSVQKKDLMHIKNKWDNHRNSLTVQYEQEITKLRERIRKLEYKLNTIDSEQSVSVNKVQAAYQRSVNIDLDTDIETRKRYKEEIKQLRALCEKGLLAMENSHRRVISELEEKHRHELENLRTEKEQALSEETQATLAALDAMRKAHEHEVQKEIAKFKQKFIKQVQAREDIGILHKEHEQEMKEIKQEILSLSAKYSLKCVKSAVLEEKVDTLTKQLAQAQEYILKLDARNKQLCKHLIRKTNDNSFNTVQFLKNRDNEITEEEEIYQTEVKSQ</sequence>
<feature type="domain" description="PH" evidence="3">
    <location>
        <begin position="438"/>
        <end position="536"/>
    </location>
</feature>
<name>A0AAJ7DZX8_9HYME</name>
<feature type="region of interest" description="Disordered" evidence="2">
    <location>
        <begin position="639"/>
        <end position="681"/>
    </location>
</feature>
<evidence type="ECO:0000256" key="2">
    <source>
        <dbReference type="SAM" id="MobiDB-lite"/>
    </source>
</evidence>
<dbReference type="Proteomes" id="UP000695007">
    <property type="component" value="Unplaced"/>
</dbReference>
<accession>A0AAJ7DZX8</accession>
<keyword evidence="4" id="KW-1185">Reference proteome</keyword>
<dbReference type="PANTHER" id="PTHR17271:SF1">
    <property type="entry name" value="PROTEIN OUTSPREAD"/>
    <property type="match status" value="1"/>
</dbReference>
<dbReference type="GO" id="GO:0015629">
    <property type="term" value="C:actin cytoskeleton"/>
    <property type="evidence" value="ECO:0007669"/>
    <property type="project" value="TreeGrafter"/>
</dbReference>
<dbReference type="SUPFAM" id="SSF50729">
    <property type="entry name" value="PH domain-like"/>
    <property type="match status" value="2"/>
</dbReference>
<feature type="coiled-coil region" evidence="1">
    <location>
        <begin position="1144"/>
        <end position="1171"/>
    </location>
</feature>
<dbReference type="PANTHER" id="PTHR17271">
    <property type="entry name" value="PLECKSTRIN HOMOLOGY PH DOMAIN-CONTAINING PROTEIN"/>
    <property type="match status" value="1"/>
</dbReference>
<evidence type="ECO:0000313" key="5">
    <source>
        <dbReference type="RefSeq" id="XP_011502573.1"/>
    </source>
</evidence>
<dbReference type="InterPro" id="IPR039597">
    <property type="entry name" value="M-RIP_PH"/>
</dbReference>
<feature type="domain" description="PH" evidence="3">
    <location>
        <begin position="17"/>
        <end position="123"/>
    </location>
</feature>
<dbReference type="InterPro" id="IPR052223">
    <property type="entry name" value="Actin_Cytoskeleton_Reg"/>
</dbReference>
<feature type="coiled-coil region" evidence="1">
    <location>
        <begin position="1761"/>
        <end position="1823"/>
    </location>
</feature>
<feature type="region of interest" description="Disordered" evidence="2">
    <location>
        <begin position="151"/>
        <end position="171"/>
    </location>
</feature>
<protein>
    <submittedName>
        <fullName evidence="5">Protein outspread</fullName>
    </submittedName>
</protein>
<dbReference type="GeneID" id="105365971"/>
<dbReference type="CTD" id="34850"/>
<feature type="coiled-coil region" evidence="1">
    <location>
        <begin position="744"/>
        <end position="823"/>
    </location>
</feature>
<organism evidence="4 5">
    <name type="scientific">Ceratosolen solmsi marchali</name>
    <dbReference type="NCBI Taxonomy" id="326594"/>
    <lineage>
        <taxon>Eukaryota</taxon>
        <taxon>Metazoa</taxon>
        <taxon>Ecdysozoa</taxon>
        <taxon>Arthropoda</taxon>
        <taxon>Hexapoda</taxon>
        <taxon>Insecta</taxon>
        <taxon>Pterygota</taxon>
        <taxon>Neoptera</taxon>
        <taxon>Endopterygota</taxon>
        <taxon>Hymenoptera</taxon>
        <taxon>Apocrita</taxon>
        <taxon>Proctotrupomorpha</taxon>
        <taxon>Chalcidoidea</taxon>
        <taxon>Agaonidae</taxon>
        <taxon>Agaoninae</taxon>
        <taxon>Ceratosolen</taxon>
    </lineage>
</organism>
<feature type="compositionally biased region" description="Basic residues" evidence="2">
    <location>
        <begin position="655"/>
        <end position="670"/>
    </location>
</feature>
<dbReference type="RefSeq" id="XP_011502573.1">
    <property type="nucleotide sequence ID" value="XM_011504271.1"/>
</dbReference>
<evidence type="ECO:0000313" key="4">
    <source>
        <dbReference type="Proteomes" id="UP000695007"/>
    </source>
</evidence>
<dbReference type="SMART" id="SM00233">
    <property type="entry name" value="PH"/>
    <property type="match status" value="2"/>
</dbReference>
<dbReference type="Pfam" id="PF00169">
    <property type="entry name" value="PH"/>
    <property type="match status" value="2"/>
</dbReference>
<keyword evidence="1" id="KW-0175">Coiled coil</keyword>
<feature type="coiled-coil region" evidence="1">
    <location>
        <begin position="930"/>
        <end position="957"/>
    </location>
</feature>
<feature type="coiled-coil region" evidence="1">
    <location>
        <begin position="1616"/>
        <end position="1730"/>
    </location>
</feature>
<proteinExistence type="predicted"/>